<dbReference type="Gene3D" id="3.40.50.1820">
    <property type="entry name" value="alpha/beta hydrolase"/>
    <property type="match status" value="1"/>
</dbReference>
<dbReference type="Proteomes" id="UP001309876">
    <property type="component" value="Unassembled WGS sequence"/>
</dbReference>
<evidence type="ECO:0000259" key="1">
    <source>
        <dbReference type="Pfam" id="PF07859"/>
    </source>
</evidence>
<reference evidence="2 3" key="1">
    <citation type="submission" date="2023-08" db="EMBL/GenBank/DDBJ databases">
        <title>Black Yeasts Isolated from many extreme environments.</title>
        <authorList>
            <person name="Coleine C."/>
            <person name="Stajich J.E."/>
            <person name="Selbmann L."/>
        </authorList>
    </citation>
    <scope>NUCLEOTIDE SEQUENCE [LARGE SCALE GENOMIC DNA]</scope>
    <source>
        <strain evidence="2 3">CCFEE 5910</strain>
    </source>
</reference>
<organism evidence="2 3">
    <name type="scientific">Lithohypha guttulata</name>
    <dbReference type="NCBI Taxonomy" id="1690604"/>
    <lineage>
        <taxon>Eukaryota</taxon>
        <taxon>Fungi</taxon>
        <taxon>Dikarya</taxon>
        <taxon>Ascomycota</taxon>
        <taxon>Pezizomycotina</taxon>
        <taxon>Eurotiomycetes</taxon>
        <taxon>Chaetothyriomycetidae</taxon>
        <taxon>Chaetothyriales</taxon>
        <taxon>Trichomeriaceae</taxon>
        <taxon>Lithohypha</taxon>
    </lineage>
</organism>
<accession>A0AAN7T4D9</accession>
<dbReference type="InterPro" id="IPR050466">
    <property type="entry name" value="Carboxylest/Gibb_receptor"/>
</dbReference>
<keyword evidence="3" id="KW-1185">Reference proteome</keyword>
<dbReference type="PANTHER" id="PTHR23024">
    <property type="entry name" value="ARYLACETAMIDE DEACETYLASE"/>
    <property type="match status" value="1"/>
</dbReference>
<evidence type="ECO:0000313" key="2">
    <source>
        <dbReference type="EMBL" id="KAK5088358.1"/>
    </source>
</evidence>
<proteinExistence type="predicted"/>
<dbReference type="SUPFAM" id="SSF53474">
    <property type="entry name" value="alpha/beta-Hydrolases"/>
    <property type="match status" value="1"/>
</dbReference>
<dbReference type="InterPro" id="IPR029058">
    <property type="entry name" value="AB_hydrolase_fold"/>
</dbReference>
<protein>
    <recommendedName>
        <fullName evidence="1">Alpha/beta hydrolase fold-3 domain-containing protein</fullName>
    </recommendedName>
</protein>
<dbReference type="InterPro" id="IPR013094">
    <property type="entry name" value="AB_hydrolase_3"/>
</dbReference>
<dbReference type="EMBL" id="JAVRRJ010000002">
    <property type="protein sequence ID" value="KAK5088358.1"/>
    <property type="molecule type" value="Genomic_DNA"/>
</dbReference>
<dbReference type="PANTHER" id="PTHR23024:SF24">
    <property type="entry name" value="ALPHA_BETA HYDROLASE FOLD-3 DOMAIN-CONTAINING PROTEIN"/>
    <property type="match status" value="1"/>
</dbReference>
<gene>
    <name evidence="2" type="ORF">LTR05_002576</name>
</gene>
<comment type="caution">
    <text evidence="2">The sequence shown here is derived from an EMBL/GenBank/DDBJ whole genome shotgun (WGS) entry which is preliminary data.</text>
</comment>
<name>A0AAN7T4D9_9EURO</name>
<feature type="domain" description="Alpha/beta hydrolase fold-3" evidence="1">
    <location>
        <begin position="42"/>
        <end position="257"/>
    </location>
</feature>
<dbReference type="GO" id="GO:0016787">
    <property type="term" value="F:hydrolase activity"/>
    <property type="evidence" value="ECO:0007669"/>
    <property type="project" value="InterPro"/>
</dbReference>
<dbReference type="AlphaFoldDB" id="A0AAN7T4D9"/>
<evidence type="ECO:0000313" key="3">
    <source>
        <dbReference type="Proteomes" id="UP001309876"/>
    </source>
</evidence>
<sequence>MFVCFQRLAEPRKEKMSVPYTDNDVRIYKPKSIDTNSPLPLMIFFHGGGYMAGTLDTEDAQCRFFATKTPCLVVSVNYEKVPKVKLDDIIATGVAAVPWCKAKARELGADPAKTVLNGGSAGAFLSAQVAYHYMSQGDYESISGLILLFAVAFPYTYGENGKYKDKFTAWAENGNAQVPIISRPLAEYIWSHYHADFNSPRHFPGLARDLSKFPPSYIVAAEKDCFRDDGILLNQLLQESGVPTKLDYYEGLPHYFHVFPALNAAHEMMDKAIEGVRFVLK</sequence>
<dbReference type="Pfam" id="PF07859">
    <property type="entry name" value="Abhydrolase_3"/>
    <property type="match status" value="1"/>
</dbReference>